<sequence length="207" mass="21917">MGEGWYFRGKPNFSLGKYPSLRDVKGLRSVAPLATSAGRAHESRRAGPGGRLKCQKQSRLSGQGSRRGKPRAPHASGDQKPSVTGTKEDRVSTYLLGSAGRLSGEPALRPRRGVGKRPAGVSGSQPTARPPCHPLGVVRGRPSPRGASAERGRPSPRETLNHKSPRPPHPPRRATQPRPRTALPISVQYPSPLAGKNAVIPAAVAAL</sequence>
<proteinExistence type="predicted"/>
<evidence type="ECO:0000256" key="1">
    <source>
        <dbReference type="SAM" id="MobiDB-lite"/>
    </source>
</evidence>
<feature type="compositionally biased region" description="Basic and acidic residues" evidence="1">
    <location>
        <begin position="148"/>
        <end position="161"/>
    </location>
</feature>
<evidence type="ECO:0000313" key="2">
    <source>
        <dbReference type="Proteomes" id="UP000694856"/>
    </source>
</evidence>
<dbReference type="AlphaFoldDB" id="A0A8B8SIM8"/>
<feature type="compositionally biased region" description="Low complexity" evidence="1">
    <location>
        <begin position="173"/>
        <end position="184"/>
    </location>
</feature>
<dbReference type="KEGG" id="cfr:116661688"/>
<organism evidence="2 3">
    <name type="scientific">Camelus ferus</name>
    <name type="common">Wild bactrian camel</name>
    <name type="synonym">Camelus bactrianus ferus</name>
    <dbReference type="NCBI Taxonomy" id="419612"/>
    <lineage>
        <taxon>Eukaryota</taxon>
        <taxon>Metazoa</taxon>
        <taxon>Chordata</taxon>
        <taxon>Craniata</taxon>
        <taxon>Vertebrata</taxon>
        <taxon>Euteleostomi</taxon>
        <taxon>Mammalia</taxon>
        <taxon>Eutheria</taxon>
        <taxon>Laurasiatheria</taxon>
        <taxon>Artiodactyla</taxon>
        <taxon>Tylopoda</taxon>
        <taxon>Camelidae</taxon>
        <taxon>Camelus</taxon>
    </lineage>
</organism>
<dbReference type="GeneID" id="116661688"/>
<name>A0A8B8SIM8_CAMFR</name>
<keyword evidence="2" id="KW-1185">Reference proteome</keyword>
<dbReference type="Proteomes" id="UP000694856">
    <property type="component" value="Chromosome 36"/>
</dbReference>
<protein>
    <submittedName>
        <fullName evidence="3">Uncharacterized protein LOC116661688</fullName>
    </submittedName>
</protein>
<feature type="compositionally biased region" description="Polar residues" evidence="1">
    <location>
        <begin position="55"/>
        <end position="64"/>
    </location>
</feature>
<accession>A0A8B8SIM8</accession>
<feature type="compositionally biased region" description="Basic residues" evidence="1">
    <location>
        <begin position="163"/>
        <end position="172"/>
    </location>
</feature>
<gene>
    <name evidence="3" type="primary">LOC116661688</name>
</gene>
<evidence type="ECO:0000313" key="3">
    <source>
        <dbReference type="RefSeq" id="XP_032330086.1"/>
    </source>
</evidence>
<feature type="region of interest" description="Disordered" evidence="1">
    <location>
        <begin position="30"/>
        <end position="184"/>
    </location>
</feature>
<reference evidence="3" key="1">
    <citation type="submission" date="2025-08" db="UniProtKB">
        <authorList>
            <consortium name="RefSeq"/>
        </authorList>
    </citation>
    <scope>IDENTIFICATION</scope>
    <source>
        <tissue evidence="3">Ear skin</tissue>
    </source>
</reference>
<dbReference type="RefSeq" id="XP_032330086.1">
    <property type="nucleotide sequence ID" value="XM_032474195.1"/>
</dbReference>